<dbReference type="CDD" id="cd13585">
    <property type="entry name" value="PBP2_TMBP_like"/>
    <property type="match status" value="1"/>
</dbReference>
<comment type="caution">
    <text evidence="5">The sequence shown here is derived from an EMBL/GenBank/DDBJ whole genome shotgun (WGS) entry which is preliminary data.</text>
</comment>
<reference evidence="6" key="1">
    <citation type="journal article" date="2019" name="Int. J. Syst. Evol. Microbiol.">
        <title>The Global Catalogue of Microorganisms (GCM) 10K type strain sequencing project: providing services to taxonomists for standard genome sequencing and annotation.</title>
        <authorList>
            <consortium name="The Broad Institute Genomics Platform"/>
            <consortium name="The Broad Institute Genome Sequencing Center for Infectious Disease"/>
            <person name="Wu L."/>
            <person name="Ma J."/>
        </authorList>
    </citation>
    <scope>NUCLEOTIDE SEQUENCE [LARGE SCALE GENOMIC DNA]</scope>
    <source>
        <strain evidence="6">JCM 13250</strain>
    </source>
</reference>
<dbReference type="InterPro" id="IPR006059">
    <property type="entry name" value="SBP"/>
</dbReference>
<keyword evidence="2" id="KW-0813">Transport</keyword>
<gene>
    <name evidence="5" type="ORF">GCM10009682_42190</name>
</gene>
<feature type="signal peptide" evidence="4">
    <location>
        <begin position="1"/>
        <end position="20"/>
    </location>
</feature>
<evidence type="ECO:0000256" key="3">
    <source>
        <dbReference type="ARBA" id="ARBA00022729"/>
    </source>
</evidence>
<evidence type="ECO:0000313" key="5">
    <source>
        <dbReference type="EMBL" id="GAA1816903.1"/>
    </source>
</evidence>
<name>A0ABP4YM89_9ACTN</name>
<dbReference type="Gene3D" id="3.40.190.10">
    <property type="entry name" value="Periplasmic binding protein-like II"/>
    <property type="match status" value="1"/>
</dbReference>
<dbReference type="Pfam" id="PF01547">
    <property type="entry name" value="SBP_bac_1"/>
    <property type="match status" value="1"/>
</dbReference>
<keyword evidence="6" id="KW-1185">Reference proteome</keyword>
<dbReference type="Proteomes" id="UP001500218">
    <property type="component" value="Unassembled WGS sequence"/>
</dbReference>
<comment type="similarity">
    <text evidence="1">Belongs to the bacterial solute-binding protein 1 family.</text>
</comment>
<sequence>MGRSRASTVAALACAAVLLAACQKATTNPASTDISATDDGTTITMWTRSLMGSFAEQLIDEYNATHRNKIKLTVMPDDSYQQRIGAAAGAHQLPDLLAVDVLYAPNYASKGVFLDMTARVDTLPYRAELATSHMRAATHEGRAYGVPFDIDVAALFYNKALFIAAGLDGDTPPSSLAELHTFAKRINELGDGVHGFTFAGACPSCMLVSTWPMIWASGSSVLNEEGTASTIDNPIAGDVLDLYGRMYAEGLVPPSAKNESGPTWTREFSNGRVGMQAMGATALQNIREGTELQVGVAAVPGLSGGESSFVGGDVLGIGANSRHAAQAWDFISWMLSEDTQVNVLALNKNVTVRRDLANNVYAEQDPRLVILTKLAGLGQTPFAVNFGKTYNDPNGPWMFAVADAVFGDGPAAPTLERHNDDITRSLAGD</sequence>
<protein>
    <submittedName>
        <fullName evidence="5">Sugar ABC transporter substrate-binding protein</fullName>
    </submittedName>
</protein>
<dbReference type="SUPFAM" id="SSF53850">
    <property type="entry name" value="Periplasmic binding protein-like II"/>
    <property type="match status" value="1"/>
</dbReference>
<feature type="chain" id="PRO_5046455465" evidence="4">
    <location>
        <begin position="21"/>
        <end position="429"/>
    </location>
</feature>
<evidence type="ECO:0000256" key="1">
    <source>
        <dbReference type="ARBA" id="ARBA00008520"/>
    </source>
</evidence>
<evidence type="ECO:0000256" key="4">
    <source>
        <dbReference type="SAM" id="SignalP"/>
    </source>
</evidence>
<dbReference type="PROSITE" id="PS51257">
    <property type="entry name" value="PROKAR_LIPOPROTEIN"/>
    <property type="match status" value="1"/>
</dbReference>
<dbReference type="PANTHER" id="PTHR30061">
    <property type="entry name" value="MALTOSE-BINDING PERIPLASMIC PROTEIN"/>
    <property type="match status" value="1"/>
</dbReference>
<evidence type="ECO:0000256" key="2">
    <source>
        <dbReference type="ARBA" id="ARBA00022448"/>
    </source>
</evidence>
<dbReference type="RefSeq" id="WP_344134933.1">
    <property type="nucleotide sequence ID" value="NZ_BAAALT010000145.1"/>
</dbReference>
<accession>A0ABP4YM89</accession>
<organism evidence="5 6">
    <name type="scientific">Luedemannella flava</name>
    <dbReference type="NCBI Taxonomy" id="349316"/>
    <lineage>
        <taxon>Bacteria</taxon>
        <taxon>Bacillati</taxon>
        <taxon>Actinomycetota</taxon>
        <taxon>Actinomycetes</taxon>
        <taxon>Micromonosporales</taxon>
        <taxon>Micromonosporaceae</taxon>
        <taxon>Luedemannella</taxon>
    </lineage>
</organism>
<proteinExistence type="inferred from homology"/>
<dbReference type="EMBL" id="BAAALT010000145">
    <property type="protein sequence ID" value="GAA1816903.1"/>
    <property type="molecule type" value="Genomic_DNA"/>
</dbReference>
<dbReference type="PANTHER" id="PTHR30061:SF50">
    <property type="entry name" value="MALTOSE_MALTODEXTRIN-BINDING PERIPLASMIC PROTEIN"/>
    <property type="match status" value="1"/>
</dbReference>
<evidence type="ECO:0000313" key="6">
    <source>
        <dbReference type="Proteomes" id="UP001500218"/>
    </source>
</evidence>
<keyword evidence="3 4" id="KW-0732">Signal</keyword>